<dbReference type="Pfam" id="PF13670">
    <property type="entry name" value="PepSY_2"/>
    <property type="match status" value="1"/>
</dbReference>
<feature type="signal peptide" evidence="2">
    <location>
        <begin position="1"/>
        <end position="23"/>
    </location>
</feature>
<keyword evidence="2" id="KW-0732">Signal</keyword>
<proteinExistence type="predicted"/>
<evidence type="ECO:0000259" key="3">
    <source>
        <dbReference type="Pfam" id="PF13670"/>
    </source>
</evidence>
<feature type="region of interest" description="Disordered" evidence="1">
    <location>
        <begin position="84"/>
        <end position="134"/>
    </location>
</feature>
<feature type="compositionally biased region" description="Low complexity" evidence="1">
    <location>
        <begin position="109"/>
        <end position="126"/>
    </location>
</feature>
<sequence length="134" mass="14837">MKPIRSAGPLVLSMSLLAVPALAEDDCDAPTQQWQPREAVMQMAARQGWQVQRLKIDDGCYELRGRDAQGRAFKAKVDPRTLNVIKLKQRDHDGEDRASRERRRDRDASQPPRDAAPAEPAAPLPAGGSRATIE</sequence>
<feature type="compositionally biased region" description="Basic and acidic residues" evidence="1">
    <location>
        <begin position="88"/>
        <end position="108"/>
    </location>
</feature>
<reference evidence="4" key="1">
    <citation type="submission" date="2021-03" db="EMBL/GenBank/DDBJ databases">
        <title>Ottowia sp. 27C isolated from the cloaca of a Giant Asian pond turtle (Heosemys grandis).</title>
        <authorList>
            <person name="Spergser J."/>
            <person name="Busse H.-J."/>
        </authorList>
    </citation>
    <scope>NUCLEOTIDE SEQUENCE</scope>
    <source>
        <strain evidence="4">27C</strain>
    </source>
</reference>
<evidence type="ECO:0000256" key="1">
    <source>
        <dbReference type="SAM" id="MobiDB-lite"/>
    </source>
</evidence>
<dbReference type="EMBL" id="CP071796">
    <property type="protein sequence ID" value="QTD46994.1"/>
    <property type="molecule type" value="Genomic_DNA"/>
</dbReference>
<name>A0A975CMN3_9BURK</name>
<dbReference type="RefSeq" id="WP_208010890.1">
    <property type="nucleotide sequence ID" value="NZ_CP071796.1"/>
</dbReference>
<dbReference type="Proteomes" id="UP000663903">
    <property type="component" value="Chromosome"/>
</dbReference>
<protein>
    <submittedName>
        <fullName evidence="4">PepSY domain-containing protein</fullName>
    </submittedName>
</protein>
<dbReference type="InterPro" id="IPR025711">
    <property type="entry name" value="PepSY"/>
</dbReference>
<gene>
    <name evidence="4" type="ORF">J1M35_09070</name>
</gene>
<feature type="chain" id="PRO_5037700423" evidence="2">
    <location>
        <begin position="24"/>
        <end position="134"/>
    </location>
</feature>
<organism evidence="4 5">
    <name type="scientific">Ottowia testudinis</name>
    <dbReference type="NCBI Taxonomy" id="2816950"/>
    <lineage>
        <taxon>Bacteria</taxon>
        <taxon>Pseudomonadati</taxon>
        <taxon>Pseudomonadota</taxon>
        <taxon>Betaproteobacteria</taxon>
        <taxon>Burkholderiales</taxon>
        <taxon>Comamonadaceae</taxon>
        <taxon>Ottowia</taxon>
    </lineage>
</organism>
<evidence type="ECO:0000313" key="4">
    <source>
        <dbReference type="EMBL" id="QTD46994.1"/>
    </source>
</evidence>
<accession>A0A975CMN3</accession>
<evidence type="ECO:0000313" key="5">
    <source>
        <dbReference type="Proteomes" id="UP000663903"/>
    </source>
</evidence>
<evidence type="ECO:0000256" key="2">
    <source>
        <dbReference type="SAM" id="SignalP"/>
    </source>
</evidence>
<feature type="domain" description="PepSY" evidence="3">
    <location>
        <begin position="10"/>
        <end position="87"/>
    </location>
</feature>
<keyword evidence="5" id="KW-1185">Reference proteome</keyword>
<dbReference type="AlphaFoldDB" id="A0A975CMN3"/>
<dbReference type="KEGG" id="otd:J1M35_09070"/>